<dbReference type="Pfam" id="PF13023">
    <property type="entry name" value="HD_3"/>
    <property type="match status" value="1"/>
</dbReference>
<dbReference type="InterPro" id="IPR039356">
    <property type="entry name" value="YfbR/HDDC2"/>
</dbReference>
<dbReference type="STRING" id="187304.B0E33_02045"/>
<reference evidence="10" key="1">
    <citation type="submission" date="2015-07" db="EMBL/GenBank/DDBJ databases">
        <authorList>
            <person name="Rodrigo-Torres Lidia"/>
            <person name="Arahal R.David."/>
        </authorList>
    </citation>
    <scope>NUCLEOTIDE SEQUENCE [LARGE SCALE GENOMIC DNA]</scope>
    <source>
        <strain evidence="10">CECT 4801</strain>
    </source>
</reference>
<dbReference type="GO" id="GO:0002953">
    <property type="term" value="F:5'-deoxynucleotidase activity"/>
    <property type="evidence" value="ECO:0007669"/>
    <property type="project" value="UniProtKB-EC"/>
</dbReference>
<dbReference type="InterPro" id="IPR006674">
    <property type="entry name" value="HD_domain"/>
</dbReference>
<feature type="domain" description="HD/PDEase" evidence="8">
    <location>
        <begin position="64"/>
        <end position="181"/>
    </location>
</feature>
<dbReference type="GO" id="GO:0005737">
    <property type="term" value="C:cytoplasm"/>
    <property type="evidence" value="ECO:0007669"/>
    <property type="project" value="TreeGrafter"/>
</dbReference>
<dbReference type="PANTHER" id="PTHR11845:SF13">
    <property type="entry name" value="5'-DEOXYNUCLEOTIDASE HDDC2"/>
    <property type="match status" value="1"/>
</dbReference>
<dbReference type="EC" id="3.1.3.89" evidence="5"/>
<dbReference type="InterPro" id="IPR003607">
    <property type="entry name" value="HD/PDEase_dom"/>
</dbReference>
<comment type="cofactor">
    <cofactor evidence="3">
        <name>Co(2+)</name>
        <dbReference type="ChEBI" id="CHEBI:48828"/>
    </cofactor>
</comment>
<evidence type="ECO:0000256" key="2">
    <source>
        <dbReference type="ARBA" id="ARBA00001936"/>
    </source>
</evidence>
<dbReference type="Gene3D" id="1.10.3210.10">
    <property type="entry name" value="Hypothetical protein af1432"/>
    <property type="match status" value="1"/>
</dbReference>
<dbReference type="SMART" id="SM00471">
    <property type="entry name" value="HDc"/>
    <property type="match status" value="1"/>
</dbReference>
<gene>
    <name evidence="9" type="ORF">LAL4801_04369</name>
</gene>
<evidence type="ECO:0000256" key="3">
    <source>
        <dbReference type="ARBA" id="ARBA00001941"/>
    </source>
</evidence>
<accession>A0A0M6Y869</accession>
<evidence type="ECO:0000259" key="8">
    <source>
        <dbReference type="SMART" id="SM00471"/>
    </source>
</evidence>
<evidence type="ECO:0000313" key="10">
    <source>
        <dbReference type="Proteomes" id="UP000048926"/>
    </source>
</evidence>
<evidence type="ECO:0000313" key="9">
    <source>
        <dbReference type="EMBL" id="CTQ45914.1"/>
    </source>
</evidence>
<dbReference type="SUPFAM" id="SSF109604">
    <property type="entry name" value="HD-domain/PDEase-like"/>
    <property type="match status" value="1"/>
</dbReference>
<dbReference type="AlphaFoldDB" id="A0A0M6Y869"/>
<keyword evidence="7" id="KW-0378">Hydrolase</keyword>
<evidence type="ECO:0000256" key="1">
    <source>
        <dbReference type="ARBA" id="ARBA00001638"/>
    </source>
</evidence>
<comment type="catalytic activity">
    <reaction evidence="1">
        <text>a 2'-deoxyribonucleoside 5'-phosphate + H2O = a 2'-deoxyribonucleoside + phosphate</text>
        <dbReference type="Rhea" id="RHEA:36167"/>
        <dbReference type="ChEBI" id="CHEBI:15377"/>
        <dbReference type="ChEBI" id="CHEBI:18274"/>
        <dbReference type="ChEBI" id="CHEBI:43474"/>
        <dbReference type="ChEBI" id="CHEBI:65317"/>
        <dbReference type="EC" id="3.1.3.89"/>
    </reaction>
</comment>
<protein>
    <recommendedName>
        <fullName evidence="5">5'-deoxynucleotidase</fullName>
        <ecNumber evidence="5">3.1.3.89</ecNumber>
    </recommendedName>
</protein>
<dbReference type="GO" id="GO:0046872">
    <property type="term" value="F:metal ion binding"/>
    <property type="evidence" value="ECO:0007669"/>
    <property type="project" value="UniProtKB-KW"/>
</dbReference>
<evidence type="ECO:0000256" key="7">
    <source>
        <dbReference type="ARBA" id="ARBA00022801"/>
    </source>
</evidence>
<organism evidence="9 10">
    <name type="scientific">Roseibium aggregatum</name>
    <dbReference type="NCBI Taxonomy" id="187304"/>
    <lineage>
        <taxon>Bacteria</taxon>
        <taxon>Pseudomonadati</taxon>
        <taxon>Pseudomonadota</taxon>
        <taxon>Alphaproteobacteria</taxon>
        <taxon>Hyphomicrobiales</taxon>
        <taxon>Stappiaceae</taxon>
        <taxon>Roseibium</taxon>
    </lineage>
</organism>
<dbReference type="EMBL" id="CXST01000002">
    <property type="protein sequence ID" value="CTQ45914.1"/>
    <property type="molecule type" value="Genomic_DNA"/>
</dbReference>
<sequence>MPHKLCGNSPGAVARNNLATMTKTPPSLDLPEIPHTRLTGLLDFLQAAEQLKDTLRSGTTTGGRPESTAEHSWRLALMVLLFEPELKEIDLLKLLKLTLVHDLGEAISGDVPAPLQTPGDDRQERERRDFLTLCEPLPGDVAGELTSLWDEYAAARTIEARLAKAFDKLETMLQHVLMPRQAPSFYEFNLGYGRDRTDCSALTRQLRDEVDELTRTMMTGAGREIA</sequence>
<evidence type="ECO:0000256" key="6">
    <source>
        <dbReference type="ARBA" id="ARBA00022723"/>
    </source>
</evidence>
<dbReference type="PANTHER" id="PTHR11845">
    <property type="entry name" value="5'-DEOXYNUCLEOTIDASE HDDC2"/>
    <property type="match status" value="1"/>
</dbReference>
<dbReference type="Proteomes" id="UP000048926">
    <property type="component" value="Unassembled WGS sequence"/>
</dbReference>
<name>A0A0M6Y869_9HYPH</name>
<evidence type="ECO:0000256" key="5">
    <source>
        <dbReference type="ARBA" id="ARBA00012964"/>
    </source>
</evidence>
<keyword evidence="6" id="KW-0479">Metal-binding</keyword>
<comment type="subunit">
    <text evidence="4">Homodimer.</text>
</comment>
<comment type="cofactor">
    <cofactor evidence="2">
        <name>Mn(2+)</name>
        <dbReference type="ChEBI" id="CHEBI:29035"/>
    </cofactor>
</comment>
<keyword evidence="10" id="KW-1185">Reference proteome</keyword>
<evidence type="ECO:0000256" key="4">
    <source>
        <dbReference type="ARBA" id="ARBA00011738"/>
    </source>
</evidence>
<proteinExistence type="predicted"/>